<dbReference type="InterPro" id="IPR012337">
    <property type="entry name" value="RNaseH-like_sf"/>
</dbReference>
<dbReference type="SUPFAM" id="SSF52540">
    <property type="entry name" value="P-loop containing nucleoside triphosphate hydrolases"/>
    <property type="match status" value="1"/>
</dbReference>
<comment type="similarity">
    <text evidence="1 7">Belongs to the TRAFAC class TrmE-Era-EngA-EngB-Septin-like GTPase superfamily. Era GTPase family.</text>
</comment>
<dbReference type="CDD" id="cd22534">
    <property type="entry name" value="KH-II_Era"/>
    <property type="match status" value="1"/>
</dbReference>
<dbReference type="InterPro" id="IPR027417">
    <property type="entry name" value="P-loop_NTPase"/>
</dbReference>
<feature type="region of interest" description="G1" evidence="7">
    <location>
        <begin position="77"/>
        <end position="84"/>
    </location>
</feature>
<feature type="region of interest" description="G4" evidence="7">
    <location>
        <begin position="188"/>
        <end position="191"/>
    </location>
</feature>
<evidence type="ECO:0000256" key="7">
    <source>
        <dbReference type="PROSITE-ProRule" id="PRU01050"/>
    </source>
</evidence>
<dbReference type="InterPro" id="IPR005662">
    <property type="entry name" value="GTPase_Era-like"/>
</dbReference>
<dbReference type="Gene3D" id="3.40.50.300">
    <property type="entry name" value="P-loop containing nucleotide triphosphate hydrolases"/>
    <property type="match status" value="1"/>
</dbReference>
<dbReference type="InterPro" id="IPR015946">
    <property type="entry name" value="KH_dom-like_a/b"/>
</dbReference>
<dbReference type="EMBL" id="CAKXAJ010026455">
    <property type="protein sequence ID" value="CAH2268622.1"/>
    <property type="molecule type" value="Genomic_DNA"/>
</dbReference>
<dbReference type="PANTHER" id="PTHR42698">
    <property type="entry name" value="GTPASE ERA"/>
    <property type="match status" value="1"/>
</dbReference>
<evidence type="ECO:0000256" key="6">
    <source>
        <dbReference type="ARBA" id="ARBA00030975"/>
    </source>
</evidence>
<dbReference type="InterPro" id="IPR004044">
    <property type="entry name" value="KH_dom_type_2"/>
</dbReference>
<comment type="caution">
    <text evidence="9">The sequence shown here is derived from an EMBL/GenBank/DDBJ whole genome shotgun (WGS) entry which is preliminary data.</text>
</comment>
<dbReference type="GO" id="GO:0005525">
    <property type="term" value="F:GTP binding"/>
    <property type="evidence" value="ECO:0007669"/>
    <property type="project" value="UniProtKB-UniRule"/>
</dbReference>
<evidence type="ECO:0000256" key="5">
    <source>
        <dbReference type="ARBA" id="ARBA00023134"/>
    </source>
</evidence>
<evidence type="ECO:0000256" key="1">
    <source>
        <dbReference type="ARBA" id="ARBA00007921"/>
    </source>
</evidence>
<dbReference type="InterPro" id="IPR019288">
    <property type="entry name" value="3'-5'_exonuclease_PolB-like"/>
</dbReference>
<accession>A0A8S4SPU0</accession>
<reference evidence="9" key="1">
    <citation type="submission" date="2022-03" db="EMBL/GenBank/DDBJ databases">
        <authorList>
            <person name="Lindestad O."/>
        </authorList>
    </citation>
    <scope>NUCLEOTIDE SEQUENCE</scope>
</reference>
<sequence length="602" mass="67625">MGGIIAAVSAALLACKFIYNEKFSKESFFIGACSCAASFATGVGLAAAATAVFPGAMLGMGSAALAEEKCLFVTIAGLPNAGKSTLINSIVGKKIAIVTPKVQTTRTQVRGVAICNNAQIVFTDSPGVCSAETNLEKALVKSAWGAVKDSDITLLLVDVNNYLKNIERIKTIFARLERTKGRCILVINKTDLVKKSELKMAHEHLNLLYKFEKIFTISALKNDGLSDLTSYLSEIAPIGPWFYEKDQITDSSADFLSAEITREKLFLNLREELPYSTAVITEQFEEKKDKSLVIKQIIFVLKDNHKKIVLGKDGSSIKKINIEARTELEKLFELFDIETIPDVNSCKNLLNISDDSSVEEKRNALTKYHLEITNGQNSFLRQPFHLVVVISFLLCNITRQSGYEMFTLQEIRSGGTVNSNEKELVKGFFNYISEKKPRLVSFNGRTFDIPVLKYRAMVHGIQAEYFHKAGDKWNSYNQRYSSDWHCDLLESLSDFGASARMKMNEVCAAFNLPGKIGVDGSQVMDLYDSGKIQEIRDYCETDVINTYLIYLRFMHHQGRITTESYNKSIEELLLECEKKEHLKKFKEEWKITSGGNFYIEFK</sequence>
<dbReference type="NCBIfam" id="NF000908">
    <property type="entry name" value="PRK00089.1"/>
    <property type="match status" value="1"/>
</dbReference>
<dbReference type="GO" id="GO:0000028">
    <property type="term" value="P:ribosomal small subunit assembly"/>
    <property type="evidence" value="ECO:0007669"/>
    <property type="project" value="TreeGrafter"/>
</dbReference>
<dbReference type="GO" id="GO:0043024">
    <property type="term" value="F:ribosomal small subunit binding"/>
    <property type="evidence" value="ECO:0007669"/>
    <property type="project" value="TreeGrafter"/>
</dbReference>
<evidence type="ECO:0000256" key="2">
    <source>
        <dbReference type="ARBA" id="ARBA00019149"/>
    </source>
</evidence>
<evidence type="ECO:0000256" key="4">
    <source>
        <dbReference type="ARBA" id="ARBA00022884"/>
    </source>
</evidence>
<evidence type="ECO:0000313" key="10">
    <source>
        <dbReference type="Proteomes" id="UP000838756"/>
    </source>
</evidence>
<dbReference type="NCBIfam" id="TIGR00231">
    <property type="entry name" value="small_GTP"/>
    <property type="match status" value="1"/>
</dbReference>
<keyword evidence="10" id="KW-1185">Reference proteome</keyword>
<dbReference type="HAMAP" id="MF_00367">
    <property type="entry name" value="GTPase_Era"/>
    <property type="match status" value="1"/>
</dbReference>
<evidence type="ECO:0000256" key="3">
    <source>
        <dbReference type="ARBA" id="ARBA00022741"/>
    </source>
</evidence>
<name>A0A8S4SPU0_9NEOP</name>
<dbReference type="SUPFAM" id="SSF54814">
    <property type="entry name" value="Prokaryotic type KH domain (KH-domain type II)"/>
    <property type="match status" value="1"/>
</dbReference>
<keyword evidence="4" id="KW-0694">RNA-binding</keyword>
<dbReference type="CDD" id="cd05782">
    <property type="entry name" value="DNA_polB_like1_exo"/>
    <property type="match status" value="1"/>
</dbReference>
<dbReference type="InterPro" id="IPR009019">
    <property type="entry name" value="KH_sf_prok-type"/>
</dbReference>
<organism evidence="9 10">
    <name type="scientific">Pararge aegeria aegeria</name>
    <dbReference type="NCBI Taxonomy" id="348720"/>
    <lineage>
        <taxon>Eukaryota</taxon>
        <taxon>Metazoa</taxon>
        <taxon>Ecdysozoa</taxon>
        <taxon>Arthropoda</taxon>
        <taxon>Hexapoda</taxon>
        <taxon>Insecta</taxon>
        <taxon>Pterygota</taxon>
        <taxon>Neoptera</taxon>
        <taxon>Endopterygota</taxon>
        <taxon>Lepidoptera</taxon>
        <taxon>Glossata</taxon>
        <taxon>Ditrysia</taxon>
        <taxon>Papilionoidea</taxon>
        <taxon>Nymphalidae</taxon>
        <taxon>Satyrinae</taxon>
        <taxon>Satyrini</taxon>
        <taxon>Parargina</taxon>
        <taxon>Pararge</taxon>
    </lineage>
</organism>
<dbReference type="InterPro" id="IPR030388">
    <property type="entry name" value="G_ERA_dom"/>
</dbReference>
<evidence type="ECO:0000259" key="8">
    <source>
        <dbReference type="PROSITE" id="PS51713"/>
    </source>
</evidence>
<keyword evidence="5 7" id="KW-0342">GTP-binding</keyword>
<dbReference type="PROSITE" id="PS51713">
    <property type="entry name" value="G_ERA"/>
    <property type="match status" value="1"/>
</dbReference>
<feature type="domain" description="Era-type G" evidence="8">
    <location>
        <begin position="69"/>
        <end position="238"/>
    </location>
</feature>
<dbReference type="Gene3D" id="3.30.300.20">
    <property type="match status" value="1"/>
</dbReference>
<dbReference type="Pfam" id="PF01926">
    <property type="entry name" value="MMR_HSR1"/>
    <property type="match status" value="1"/>
</dbReference>
<dbReference type="PANTHER" id="PTHR42698:SF1">
    <property type="entry name" value="GTPASE ERA, MITOCHONDRIAL"/>
    <property type="match status" value="1"/>
</dbReference>
<dbReference type="NCBIfam" id="TIGR00436">
    <property type="entry name" value="era"/>
    <property type="match status" value="1"/>
</dbReference>
<dbReference type="Pfam" id="PF07650">
    <property type="entry name" value="KH_2"/>
    <property type="match status" value="1"/>
</dbReference>
<proteinExistence type="inferred from homology"/>
<dbReference type="InterPro" id="IPR006073">
    <property type="entry name" value="GTP-bd"/>
</dbReference>
<protein>
    <recommendedName>
        <fullName evidence="2">GTPase Era, mitochondrial</fullName>
    </recommendedName>
    <alternativeName>
        <fullName evidence="6">ERA-like protein 1</fullName>
    </alternativeName>
</protein>
<dbReference type="InterPro" id="IPR036397">
    <property type="entry name" value="RNaseH_sf"/>
</dbReference>
<dbReference type="AlphaFoldDB" id="A0A8S4SPU0"/>
<dbReference type="Proteomes" id="UP000838756">
    <property type="component" value="Unassembled WGS sequence"/>
</dbReference>
<dbReference type="GO" id="GO:0019843">
    <property type="term" value="F:rRNA binding"/>
    <property type="evidence" value="ECO:0007669"/>
    <property type="project" value="TreeGrafter"/>
</dbReference>
<feature type="region of interest" description="G3" evidence="7">
    <location>
        <begin position="124"/>
        <end position="127"/>
    </location>
</feature>
<feature type="region of interest" description="G5" evidence="7">
    <location>
        <begin position="217"/>
        <end position="219"/>
    </location>
</feature>
<dbReference type="CDD" id="cd04163">
    <property type="entry name" value="Era"/>
    <property type="match status" value="1"/>
</dbReference>
<dbReference type="Pfam" id="PF10108">
    <property type="entry name" value="DNA_pol_B_exo2"/>
    <property type="match status" value="1"/>
</dbReference>
<feature type="region of interest" description="G2" evidence="7">
    <location>
        <begin position="103"/>
        <end position="107"/>
    </location>
</feature>
<dbReference type="InterPro" id="IPR005225">
    <property type="entry name" value="Small_GTP-bd"/>
</dbReference>
<gene>
    <name evidence="9" type="primary">jg8628</name>
    <name evidence="9" type="ORF">PAEG_LOCUS26953</name>
</gene>
<evidence type="ECO:0000313" key="9">
    <source>
        <dbReference type="EMBL" id="CAH2268622.1"/>
    </source>
</evidence>
<dbReference type="OrthoDB" id="8954335at2759"/>
<dbReference type="SUPFAM" id="SSF53098">
    <property type="entry name" value="Ribonuclease H-like"/>
    <property type="match status" value="1"/>
</dbReference>
<keyword evidence="3 7" id="KW-0547">Nucleotide-binding</keyword>
<dbReference type="Gene3D" id="3.30.420.10">
    <property type="entry name" value="Ribonuclease H-like superfamily/Ribonuclease H"/>
    <property type="match status" value="1"/>
</dbReference>